<dbReference type="InterPro" id="IPR014729">
    <property type="entry name" value="Rossmann-like_a/b/a_fold"/>
</dbReference>
<name>A0A2Z2MEP6_THEGO</name>
<dbReference type="Proteomes" id="UP000250134">
    <property type="component" value="Chromosome"/>
</dbReference>
<reference evidence="1 2" key="1">
    <citation type="submission" date="2016-03" db="EMBL/GenBank/DDBJ databases">
        <title>Complete genome sequence of Thermococcus gorgonarius.</title>
        <authorList>
            <person name="Oger P.M."/>
        </authorList>
    </citation>
    <scope>NUCLEOTIDE SEQUENCE [LARGE SCALE GENOMIC DNA]</scope>
    <source>
        <strain evidence="1 2">W-12</strain>
    </source>
</reference>
<gene>
    <name evidence="1" type="ORF">A3K92_02770</name>
</gene>
<dbReference type="RefSeq" id="WP_088884816.1">
    <property type="nucleotide sequence ID" value="NZ_CP014855.1"/>
</dbReference>
<dbReference type="SUPFAM" id="SSF52402">
    <property type="entry name" value="Adenine nucleotide alpha hydrolases-like"/>
    <property type="match status" value="2"/>
</dbReference>
<dbReference type="EMBL" id="CP014855">
    <property type="protein sequence ID" value="ASJ00478.1"/>
    <property type="molecule type" value="Genomic_DNA"/>
</dbReference>
<dbReference type="KEGG" id="tgg:A3K92_02770"/>
<dbReference type="Gene3D" id="3.40.50.620">
    <property type="entry name" value="HUPs"/>
    <property type="match status" value="1"/>
</dbReference>
<proteinExistence type="predicted"/>
<dbReference type="GeneID" id="33331437"/>
<accession>A0A2Z2MEP6</accession>
<keyword evidence="2" id="KW-1185">Reference proteome</keyword>
<dbReference type="AlphaFoldDB" id="A0A2Z2MEP6"/>
<protein>
    <submittedName>
        <fullName evidence="1">Uncharacterized protein</fullName>
    </submittedName>
</protein>
<evidence type="ECO:0000313" key="2">
    <source>
        <dbReference type="Proteomes" id="UP000250134"/>
    </source>
</evidence>
<evidence type="ECO:0000313" key="1">
    <source>
        <dbReference type="EMBL" id="ASJ00478.1"/>
    </source>
</evidence>
<sequence>MSLPELKCFDYILIERPRVSARRISARYVLGIDGEELDYTLIHRYHEKIPKVEAFAKLMSMIPAINYGLFTPEIRFDFSLDPRDLKFFRDMMEVTARDIFVNRIVQRTGFVREEYIPKEVTPEMAEPMAKLLPESIEEEPIDFEPDYSKCAVMLSGGKESLLTYGMMKELGCEVYPFFYNESGGHWKVAIPAYRWFERNEPRTKRVWSNADRLYTFIEKNMKILQNVGKPRAEVYPIRLFFFAGYSFAFLPLMHKYGIGNLLFGNEYDDPRGLTYEYNGIRHYYATYDQSQDFERYMTRWFAERGLGIRQWSAVRPITGLIVERVLHSRYPELFRLQRSCHSVHREGDDYVPCGKCFKCNGVLTFLLANGIDPTLIKYKPEHVEGLARRINEGKTRLDRGELEHSLYLIKQRNPEFPLDGKPHWHVEMLHFDGRNSSFDAIPEEIREKLYRLLEPYTKGYAYLKGDHWVRISREEAISGVLKEEKAPCTAAG</sequence>
<dbReference type="OrthoDB" id="30676at2157"/>
<organism evidence="1 2">
    <name type="scientific">Thermococcus gorgonarius</name>
    <dbReference type="NCBI Taxonomy" id="71997"/>
    <lineage>
        <taxon>Archaea</taxon>
        <taxon>Methanobacteriati</taxon>
        <taxon>Methanobacteriota</taxon>
        <taxon>Thermococci</taxon>
        <taxon>Thermococcales</taxon>
        <taxon>Thermococcaceae</taxon>
        <taxon>Thermococcus</taxon>
    </lineage>
</organism>